<feature type="compositionally biased region" description="Polar residues" evidence="1">
    <location>
        <begin position="9"/>
        <end position="22"/>
    </location>
</feature>
<protein>
    <submittedName>
        <fullName evidence="2">Secreted protein</fullName>
    </submittedName>
</protein>
<feature type="region of interest" description="Disordered" evidence="1">
    <location>
        <begin position="1"/>
        <end position="22"/>
    </location>
</feature>
<sequence length="164" mass="18520">LRGVESVWQDASTTTNQQQNVKSVPTPQALLQLLPLPHSCINADLVSLHWKLTWSLLLTVSSSSTRKLRGWEKGCRWKRLKESNSRLCRPIGKVQSQDHMMRISTSQSNTRHREVMHRVVQHQTADQWNAHTSTPPTHASNARTRLCFPSVDGTSGVGEIMPHV</sequence>
<proteinExistence type="predicted"/>
<organism evidence="2">
    <name type="scientific">Taenia asiatica</name>
    <name type="common">Asian tapeworm</name>
    <dbReference type="NCBI Taxonomy" id="60517"/>
    <lineage>
        <taxon>Eukaryota</taxon>
        <taxon>Metazoa</taxon>
        <taxon>Spiralia</taxon>
        <taxon>Lophotrochozoa</taxon>
        <taxon>Platyhelminthes</taxon>
        <taxon>Cestoda</taxon>
        <taxon>Eucestoda</taxon>
        <taxon>Cyclophyllidea</taxon>
        <taxon>Taeniidae</taxon>
        <taxon>Taenia</taxon>
    </lineage>
</organism>
<evidence type="ECO:0000313" key="2">
    <source>
        <dbReference type="WBParaSite" id="TASK_0000216601-mRNA-1"/>
    </source>
</evidence>
<dbReference type="AlphaFoldDB" id="A0A0R3VXM2"/>
<reference evidence="2" key="1">
    <citation type="submission" date="2017-02" db="UniProtKB">
        <authorList>
            <consortium name="WormBaseParasite"/>
        </authorList>
    </citation>
    <scope>IDENTIFICATION</scope>
</reference>
<name>A0A0R3VXM2_TAEAS</name>
<dbReference type="WBParaSite" id="TASK_0000216601-mRNA-1">
    <property type="protein sequence ID" value="TASK_0000216601-mRNA-1"/>
    <property type="gene ID" value="TASK_0000216601"/>
</dbReference>
<accession>A0A0R3VXM2</accession>
<evidence type="ECO:0000256" key="1">
    <source>
        <dbReference type="SAM" id="MobiDB-lite"/>
    </source>
</evidence>